<comment type="caution">
    <text evidence="1">The sequence shown here is derived from an EMBL/GenBank/DDBJ whole genome shotgun (WGS) entry which is preliminary data.</text>
</comment>
<accession>A0ABP4CK23</accession>
<sequence length="134" mass="14327">MRRVFWNGCVLAATDDPDGVFADFLGCAVCLGNLYGRPLADELAERFAPDGSGMIIPDTFVAYRVRTADDLPDEYLVGGLSSGWTHLTFTEAEETWALASLSPGGVALSALVEGAELRGLLDQMSDLLRVRDGG</sequence>
<gene>
    <name evidence="1" type="ORF">GCM10009550_75690</name>
</gene>
<dbReference type="RefSeq" id="WP_344247444.1">
    <property type="nucleotide sequence ID" value="NZ_BAAAHH010000062.1"/>
</dbReference>
<evidence type="ECO:0000313" key="2">
    <source>
        <dbReference type="Proteomes" id="UP001500665"/>
    </source>
</evidence>
<evidence type="ECO:0000313" key="1">
    <source>
        <dbReference type="EMBL" id="GAA0969214.1"/>
    </source>
</evidence>
<reference evidence="2" key="1">
    <citation type="journal article" date="2019" name="Int. J. Syst. Evol. Microbiol.">
        <title>The Global Catalogue of Microorganisms (GCM) 10K type strain sequencing project: providing services to taxonomists for standard genome sequencing and annotation.</title>
        <authorList>
            <consortium name="The Broad Institute Genomics Platform"/>
            <consortium name="The Broad Institute Genome Sequencing Center for Infectious Disease"/>
            <person name="Wu L."/>
            <person name="Ma J."/>
        </authorList>
    </citation>
    <scope>NUCLEOTIDE SEQUENCE [LARGE SCALE GENOMIC DNA]</scope>
    <source>
        <strain evidence="2">JCM 10696</strain>
    </source>
</reference>
<protein>
    <submittedName>
        <fullName evidence="1">Uncharacterized protein</fullName>
    </submittedName>
</protein>
<proteinExistence type="predicted"/>
<organism evidence="1 2">
    <name type="scientific">Actinocorallia libanotica</name>
    <dbReference type="NCBI Taxonomy" id="46162"/>
    <lineage>
        <taxon>Bacteria</taxon>
        <taxon>Bacillati</taxon>
        <taxon>Actinomycetota</taxon>
        <taxon>Actinomycetes</taxon>
        <taxon>Streptosporangiales</taxon>
        <taxon>Thermomonosporaceae</taxon>
        <taxon>Actinocorallia</taxon>
    </lineage>
</organism>
<dbReference type="Proteomes" id="UP001500665">
    <property type="component" value="Unassembled WGS sequence"/>
</dbReference>
<name>A0ABP4CK23_9ACTN</name>
<dbReference type="EMBL" id="BAAAHH010000062">
    <property type="protein sequence ID" value="GAA0969214.1"/>
    <property type="molecule type" value="Genomic_DNA"/>
</dbReference>
<keyword evidence="2" id="KW-1185">Reference proteome</keyword>